<evidence type="ECO:0000313" key="1">
    <source>
        <dbReference type="EMBL" id="TDL23575.1"/>
    </source>
</evidence>
<accession>A0A4Y7Q814</accession>
<dbReference type="AlphaFoldDB" id="A0A4Y7Q814"/>
<evidence type="ECO:0000313" key="2">
    <source>
        <dbReference type="Proteomes" id="UP000294933"/>
    </source>
</evidence>
<gene>
    <name evidence="1" type="ORF">BD410DRAFT_802401</name>
</gene>
<dbReference type="EMBL" id="ML170169">
    <property type="protein sequence ID" value="TDL23575.1"/>
    <property type="molecule type" value="Genomic_DNA"/>
</dbReference>
<proteinExistence type="predicted"/>
<reference evidence="1 2" key="1">
    <citation type="submission" date="2018-06" db="EMBL/GenBank/DDBJ databases">
        <title>A transcriptomic atlas of mushroom development highlights an independent origin of complex multicellularity.</title>
        <authorList>
            <consortium name="DOE Joint Genome Institute"/>
            <person name="Krizsan K."/>
            <person name="Almasi E."/>
            <person name="Merenyi Z."/>
            <person name="Sahu N."/>
            <person name="Viragh M."/>
            <person name="Koszo T."/>
            <person name="Mondo S."/>
            <person name="Kiss B."/>
            <person name="Balint B."/>
            <person name="Kues U."/>
            <person name="Barry K."/>
            <person name="Hegedus J.C."/>
            <person name="Henrissat B."/>
            <person name="Johnson J."/>
            <person name="Lipzen A."/>
            <person name="Ohm R."/>
            <person name="Nagy I."/>
            <person name="Pangilinan J."/>
            <person name="Yan J."/>
            <person name="Xiong Y."/>
            <person name="Grigoriev I.V."/>
            <person name="Hibbett D.S."/>
            <person name="Nagy L.G."/>
        </authorList>
    </citation>
    <scope>NUCLEOTIDE SEQUENCE [LARGE SCALE GENOMIC DNA]</scope>
    <source>
        <strain evidence="1 2">SZMC22713</strain>
    </source>
</reference>
<keyword evidence="2" id="KW-1185">Reference proteome</keyword>
<sequence>MDARPQNPQVSRLFMAWEDGFHGERSGRGFERGGASLAIVSGSGLHIPHPITTCQRVTQARRLANITMTTIHAVTTAFAAVITDVTVIATSNRLHHNQQQLRNADSANRHFAKRDCQRQRRDQDQCQCQCPCQD</sequence>
<dbReference type="VEuPathDB" id="FungiDB:BD410DRAFT_802401"/>
<name>A0A4Y7Q814_9AGAM</name>
<protein>
    <submittedName>
        <fullName evidence="1">Uncharacterized protein</fullName>
    </submittedName>
</protein>
<organism evidence="1 2">
    <name type="scientific">Rickenella mellea</name>
    <dbReference type="NCBI Taxonomy" id="50990"/>
    <lineage>
        <taxon>Eukaryota</taxon>
        <taxon>Fungi</taxon>
        <taxon>Dikarya</taxon>
        <taxon>Basidiomycota</taxon>
        <taxon>Agaricomycotina</taxon>
        <taxon>Agaricomycetes</taxon>
        <taxon>Hymenochaetales</taxon>
        <taxon>Rickenellaceae</taxon>
        <taxon>Rickenella</taxon>
    </lineage>
</organism>
<dbReference type="Proteomes" id="UP000294933">
    <property type="component" value="Unassembled WGS sequence"/>
</dbReference>